<evidence type="ECO:0000313" key="2">
    <source>
        <dbReference type="Proteomes" id="UP000324222"/>
    </source>
</evidence>
<keyword evidence="2" id="KW-1185">Reference proteome</keyword>
<dbReference type="Proteomes" id="UP000324222">
    <property type="component" value="Unassembled WGS sequence"/>
</dbReference>
<comment type="caution">
    <text evidence="1">The sequence shown here is derived from an EMBL/GenBank/DDBJ whole genome shotgun (WGS) entry which is preliminary data.</text>
</comment>
<proteinExistence type="predicted"/>
<reference evidence="1 2" key="1">
    <citation type="submission" date="2019-05" db="EMBL/GenBank/DDBJ databases">
        <title>Another draft genome of Portunus trituberculatus and its Hox gene families provides insights of decapod evolution.</title>
        <authorList>
            <person name="Jeong J.-H."/>
            <person name="Song I."/>
            <person name="Kim S."/>
            <person name="Choi T."/>
            <person name="Kim D."/>
            <person name="Ryu S."/>
            <person name="Kim W."/>
        </authorList>
    </citation>
    <scope>NUCLEOTIDE SEQUENCE [LARGE SCALE GENOMIC DNA]</scope>
    <source>
        <tissue evidence="1">Muscle</tissue>
    </source>
</reference>
<dbReference type="EMBL" id="VSRR010050397">
    <property type="protein sequence ID" value="MPC79160.1"/>
    <property type="molecule type" value="Genomic_DNA"/>
</dbReference>
<accession>A0A5B7I3M3</accession>
<gene>
    <name evidence="1" type="ORF">E2C01_073673</name>
</gene>
<dbReference type="AlphaFoldDB" id="A0A5B7I3M3"/>
<sequence length="188" mass="20414">MSLTCQKVASIRTYNSIYRPLSFFQPRLAPPTSLSPASFSPTACFAPMYTASLAPSSLSSYLQPRLLQLVSPLQPVSLPPACLASSNLTFSSLPRPYSLSSSLQPRHYSSAFFSLPRPYSLAFSTCLAFSSLSRSLQPTSPLQLAFFSLPCQYSLAFSDLSCLLQPVSPSSRPIPASAIHFSLFLDLV</sequence>
<evidence type="ECO:0000313" key="1">
    <source>
        <dbReference type="EMBL" id="MPC79160.1"/>
    </source>
</evidence>
<protein>
    <submittedName>
        <fullName evidence="1">Uncharacterized protein</fullName>
    </submittedName>
</protein>
<organism evidence="1 2">
    <name type="scientific">Portunus trituberculatus</name>
    <name type="common">Swimming crab</name>
    <name type="synonym">Neptunus trituberculatus</name>
    <dbReference type="NCBI Taxonomy" id="210409"/>
    <lineage>
        <taxon>Eukaryota</taxon>
        <taxon>Metazoa</taxon>
        <taxon>Ecdysozoa</taxon>
        <taxon>Arthropoda</taxon>
        <taxon>Crustacea</taxon>
        <taxon>Multicrustacea</taxon>
        <taxon>Malacostraca</taxon>
        <taxon>Eumalacostraca</taxon>
        <taxon>Eucarida</taxon>
        <taxon>Decapoda</taxon>
        <taxon>Pleocyemata</taxon>
        <taxon>Brachyura</taxon>
        <taxon>Eubrachyura</taxon>
        <taxon>Portunoidea</taxon>
        <taxon>Portunidae</taxon>
        <taxon>Portuninae</taxon>
        <taxon>Portunus</taxon>
    </lineage>
</organism>
<name>A0A5B7I3M3_PORTR</name>